<evidence type="ECO:0000259" key="1">
    <source>
        <dbReference type="PROSITE" id="PS50075"/>
    </source>
</evidence>
<feature type="domain" description="Carrier" evidence="1">
    <location>
        <begin position="1"/>
        <end position="81"/>
    </location>
</feature>
<evidence type="ECO:0000313" key="4">
    <source>
        <dbReference type="Proteomes" id="UP000234639"/>
    </source>
</evidence>
<protein>
    <submittedName>
        <fullName evidence="3">Acyl carrier protein</fullName>
    </submittedName>
    <submittedName>
        <fullName evidence="2">Phosphopantetheine-binding protein</fullName>
    </submittedName>
</protein>
<accession>A0A2I1NC72</accession>
<name>A0A2I1NC72_9BACT</name>
<proteinExistence type="predicted"/>
<dbReference type="InterPro" id="IPR009081">
    <property type="entry name" value="PP-bd_ACP"/>
</dbReference>
<dbReference type="Proteomes" id="UP001075225">
    <property type="component" value="Unassembled WGS sequence"/>
</dbReference>
<comment type="caution">
    <text evidence="3">The sequence shown here is derived from an EMBL/GenBank/DDBJ whole genome shotgun (WGS) entry which is preliminary data.</text>
</comment>
<dbReference type="AlphaFoldDB" id="A0A2I1NC72"/>
<dbReference type="RefSeq" id="WP_101636446.1">
    <property type="nucleotide sequence ID" value="NZ_JAPXGO010000002.1"/>
</dbReference>
<dbReference type="Proteomes" id="UP000234639">
    <property type="component" value="Unassembled WGS sequence"/>
</dbReference>
<evidence type="ECO:0000313" key="3">
    <source>
        <dbReference type="EMBL" id="PKZ29952.1"/>
    </source>
</evidence>
<dbReference type="NCBIfam" id="NF006617">
    <property type="entry name" value="PRK09184.1"/>
    <property type="match status" value="1"/>
</dbReference>
<reference evidence="3 4" key="1">
    <citation type="submission" date="2017-12" db="EMBL/GenBank/DDBJ databases">
        <title>Phylogenetic diversity of female urinary microbiome.</title>
        <authorList>
            <person name="Thomas-White K."/>
            <person name="Wolfe A.J."/>
        </authorList>
    </citation>
    <scope>NUCLEOTIDE SEQUENCE [LARGE SCALE GENOMIC DNA]</scope>
    <source>
        <strain evidence="3 4">UMB0112</strain>
    </source>
</reference>
<evidence type="ECO:0000313" key="2">
    <source>
        <dbReference type="EMBL" id="MCZ6159427.1"/>
    </source>
</evidence>
<dbReference type="PROSITE" id="PS50075">
    <property type="entry name" value="CARRIER"/>
    <property type="match status" value="1"/>
</dbReference>
<organism evidence="3 4">
    <name type="scientific">Campylobacter ureolyticus</name>
    <dbReference type="NCBI Taxonomy" id="827"/>
    <lineage>
        <taxon>Bacteria</taxon>
        <taxon>Pseudomonadati</taxon>
        <taxon>Campylobacterota</taxon>
        <taxon>Epsilonproteobacteria</taxon>
        <taxon>Campylobacterales</taxon>
        <taxon>Campylobacteraceae</taxon>
        <taxon>Campylobacter</taxon>
    </lineage>
</organism>
<dbReference type="Pfam" id="PF00550">
    <property type="entry name" value="PP-binding"/>
    <property type="match status" value="1"/>
</dbReference>
<dbReference type="Gene3D" id="1.10.1200.10">
    <property type="entry name" value="ACP-like"/>
    <property type="match status" value="1"/>
</dbReference>
<dbReference type="EMBL" id="JAPXGO010000002">
    <property type="protein sequence ID" value="MCZ6159427.1"/>
    <property type="molecule type" value="Genomic_DNA"/>
</dbReference>
<dbReference type="InterPro" id="IPR036736">
    <property type="entry name" value="ACP-like_sf"/>
</dbReference>
<gene>
    <name evidence="3" type="ORF">CYJ41_00485</name>
    <name evidence="2" type="ORF">O6B32_02935</name>
</gene>
<reference evidence="2" key="2">
    <citation type="submission" date="2022-12" db="EMBL/GenBank/DDBJ databases">
        <title>Species Delineation and Comparative Genomics within the Campylobacter ureolyticus Complex.</title>
        <authorList>
            <person name="Maki J."/>
            <person name="Howard M."/>
            <person name="Connelly S."/>
            <person name="Hardy D.J."/>
            <person name="Cameron A."/>
        </authorList>
    </citation>
    <scope>NUCLEOTIDE SEQUENCE</scope>
    <source>
        <strain evidence="2">URMC_787</strain>
    </source>
</reference>
<dbReference type="EMBL" id="PKHU01000001">
    <property type="protein sequence ID" value="PKZ29952.1"/>
    <property type="molecule type" value="Genomic_DNA"/>
</dbReference>
<sequence length="84" mass="9506">MIEETKKFIINCLNLEDMKADDIADEEPLFNDGLGLDSVDALELGLGISKTYGITLDPKSSDLKEIFKNAKNLNEFIEKNRKDR</sequence>
<dbReference type="SUPFAM" id="SSF47336">
    <property type="entry name" value="ACP-like"/>
    <property type="match status" value="1"/>
</dbReference>